<dbReference type="AlphaFoldDB" id="A0A251TI76"/>
<evidence type="ECO:0000313" key="4">
    <source>
        <dbReference type="Proteomes" id="UP000215914"/>
    </source>
</evidence>
<keyword evidence="1" id="KW-0812">Transmembrane</keyword>
<reference evidence="3" key="2">
    <citation type="submission" date="2017-02" db="EMBL/GenBank/DDBJ databases">
        <title>Sunflower complete genome.</title>
        <authorList>
            <person name="Langlade N."/>
            <person name="Munos S."/>
        </authorList>
    </citation>
    <scope>NUCLEOTIDE SEQUENCE [LARGE SCALE GENOMIC DNA]</scope>
    <source>
        <tissue evidence="3">Leaves</tissue>
    </source>
</reference>
<gene>
    <name evidence="3" type="ORF">HannXRQ_Chr10g0286221</name>
    <name evidence="2" type="ORF">HanXRQr2_Chr10g0428041</name>
</gene>
<reference evidence="2" key="3">
    <citation type="submission" date="2020-06" db="EMBL/GenBank/DDBJ databases">
        <title>Helianthus annuus Genome sequencing and assembly Release 2.</title>
        <authorList>
            <person name="Gouzy J."/>
            <person name="Langlade N."/>
            <person name="Munos S."/>
        </authorList>
    </citation>
    <scope>NUCLEOTIDE SEQUENCE</scope>
    <source>
        <tissue evidence="2">Leaves</tissue>
    </source>
</reference>
<dbReference type="EMBL" id="MNCJ02000325">
    <property type="protein sequence ID" value="KAF5785384.1"/>
    <property type="molecule type" value="Genomic_DNA"/>
</dbReference>
<evidence type="ECO:0000313" key="3">
    <source>
        <dbReference type="EMBL" id="OTG10312.1"/>
    </source>
</evidence>
<name>A0A251TI76_HELAN</name>
<evidence type="ECO:0000256" key="1">
    <source>
        <dbReference type="SAM" id="Phobius"/>
    </source>
</evidence>
<feature type="transmembrane region" description="Helical" evidence="1">
    <location>
        <begin position="20"/>
        <end position="37"/>
    </location>
</feature>
<dbReference type="Gramene" id="mRNA:HanXRQr2_Chr10g0428041">
    <property type="protein sequence ID" value="CDS:HanXRQr2_Chr10g0428041.1"/>
    <property type="gene ID" value="HanXRQr2_Chr10g0428041"/>
</dbReference>
<dbReference type="Proteomes" id="UP000215914">
    <property type="component" value="Chromosome 10"/>
</dbReference>
<keyword evidence="1" id="KW-0472">Membrane</keyword>
<sequence>MSYITHFLSFLSLKIFPSHTLQIMIFLLLLFFLYLYLSHINTDLSFISRFNLRFLNQPYHSNPKYRVVSPEKTHTNSGRRI</sequence>
<reference evidence="2 4" key="1">
    <citation type="journal article" date="2017" name="Nature">
        <title>The sunflower genome provides insights into oil metabolism, flowering and Asterid evolution.</title>
        <authorList>
            <person name="Badouin H."/>
            <person name="Gouzy J."/>
            <person name="Grassa C.J."/>
            <person name="Murat F."/>
            <person name="Staton S.E."/>
            <person name="Cottret L."/>
            <person name="Lelandais-Briere C."/>
            <person name="Owens G.L."/>
            <person name="Carrere S."/>
            <person name="Mayjonade B."/>
            <person name="Legrand L."/>
            <person name="Gill N."/>
            <person name="Kane N.C."/>
            <person name="Bowers J.E."/>
            <person name="Hubner S."/>
            <person name="Bellec A."/>
            <person name="Berard A."/>
            <person name="Berges H."/>
            <person name="Blanchet N."/>
            <person name="Boniface M.C."/>
            <person name="Brunel D."/>
            <person name="Catrice O."/>
            <person name="Chaidir N."/>
            <person name="Claudel C."/>
            <person name="Donnadieu C."/>
            <person name="Faraut T."/>
            <person name="Fievet G."/>
            <person name="Helmstetter N."/>
            <person name="King M."/>
            <person name="Knapp S.J."/>
            <person name="Lai Z."/>
            <person name="Le Paslier M.C."/>
            <person name="Lippi Y."/>
            <person name="Lorenzon L."/>
            <person name="Mandel J.R."/>
            <person name="Marage G."/>
            <person name="Marchand G."/>
            <person name="Marquand E."/>
            <person name="Bret-Mestries E."/>
            <person name="Morien E."/>
            <person name="Nambeesan S."/>
            <person name="Nguyen T."/>
            <person name="Pegot-Espagnet P."/>
            <person name="Pouilly N."/>
            <person name="Raftis F."/>
            <person name="Sallet E."/>
            <person name="Schiex T."/>
            <person name="Thomas J."/>
            <person name="Vandecasteele C."/>
            <person name="Vares D."/>
            <person name="Vear F."/>
            <person name="Vautrin S."/>
            <person name="Crespi M."/>
            <person name="Mangin B."/>
            <person name="Burke J.M."/>
            <person name="Salse J."/>
            <person name="Munos S."/>
            <person name="Vincourt P."/>
            <person name="Rieseberg L.H."/>
            <person name="Langlade N.B."/>
        </authorList>
    </citation>
    <scope>NUCLEOTIDE SEQUENCE [LARGE SCALE GENOMIC DNA]</scope>
    <source>
        <strain evidence="4">cv. SF193</strain>
        <tissue evidence="2">Leaves</tissue>
    </source>
</reference>
<organism evidence="3 4">
    <name type="scientific">Helianthus annuus</name>
    <name type="common">Common sunflower</name>
    <dbReference type="NCBI Taxonomy" id="4232"/>
    <lineage>
        <taxon>Eukaryota</taxon>
        <taxon>Viridiplantae</taxon>
        <taxon>Streptophyta</taxon>
        <taxon>Embryophyta</taxon>
        <taxon>Tracheophyta</taxon>
        <taxon>Spermatophyta</taxon>
        <taxon>Magnoliopsida</taxon>
        <taxon>eudicotyledons</taxon>
        <taxon>Gunneridae</taxon>
        <taxon>Pentapetalae</taxon>
        <taxon>asterids</taxon>
        <taxon>campanulids</taxon>
        <taxon>Asterales</taxon>
        <taxon>Asteraceae</taxon>
        <taxon>Asteroideae</taxon>
        <taxon>Heliantheae alliance</taxon>
        <taxon>Heliantheae</taxon>
        <taxon>Helianthus</taxon>
    </lineage>
</organism>
<accession>A0A251TI76</accession>
<dbReference type="InParanoid" id="A0A251TI76"/>
<keyword evidence="4" id="KW-1185">Reference proteome</keyword>
<protein>
    <submittedName>
        <fullName evidence="3">Uncharacterized protein</fullName>
    </submittedName>
</protein>
<proteinExistence type="predicted"/>
<keyword evidence="1" id="KW-1133">Transmembrane helix</keyword>
<evidence type="ECO:0000313" key="2">
    <source>
        <dbReference type="EMBL" id="KAF5785384.1"/>
    </source>
</evidence>
<dbReference type="EMBL" id="CM007899">
    <property type="protein sequence ID" value="OTG10312.1"/>
    <property type="molecule type" value="Genomic_DNA"/>
</dbReference>